<dbReference type="Gene3D" id="2.60.120.20">
    <property type="match status" value="1"/>
</dbReference>
<proteinExistence type="predicted"/>
<organism evidence="3">
    <name type="scientific">Hammarskog tombus-like virus</name>
    <dbReference type="NCBI Taxonomy" id="2665438"/>
    <lineage>
        <taxon>Viruses</taxon>
        <taxon>Riboviria</taxon>
        <taxon>Orthornavirae</taxon>
        <taxon>Kitrinoviricota</taxon>
        <taxon>Tolucaviricetes</taxon>
        <taxon>Tolivirales</taxon>
        <taxon>Tombusviridae</taxon>
    </lineage>
</organism>
<protein>
    <recommendedName>
        <fullName evidence="4">Capsid protein alpha</fullName>
    </recommendedName>
</protein>
<dbReference type="InterPro" id="IPR029053">
    <property type="entry name" value="Viral_coat"/>
</dbReference>
<reference evidence="3" key="1">
    <citation type="journal article" date="2019" name="Viruses">
        <title>Viromics Reveal a Number of Novel RNA Viruses in Swedish Mosquitoes.</title>
        <authorList>
            <person name="Oehlund P."/>
            <person name="Hayer J."/>
            <person name="Lunden H."/>
            <person name="Hesson J.C."/>
            <person name="Blomstroem A.-L."/>
        </authorList>
    </citation>
    <scope>NUCLEOTIDE SEQUENCE</scope>
    <source>
        <strain evidence="3">SW11</strain>
    </source>
</reference>
<dbReference type="GO" id="GO:0044423">
    <property type="term" value="C:virion component"/>
    <property type="evidence" value="ECO:0007669"/>
    <property type="project" value="UniProtKB-KW"/>
</dbReference>
<evidence type="ECO:0000256" key="1">
    <source>
        <dbReference type="ARBA" id="ARBA00004328"/>
    </source>
</evidence>
<dbReference type="Pfam" id="PF11729">
    <property type="entry name" value="Capsid-VNN"/>
    <property type="match status" value="1"/>
</dbReference>
<reference evidence="3" key="2">
    <citation type="submission" date="2019-09" db="EMBL/GenBank/DDBJ databases">
        <authorList>
            <person name="Ohlund P."/>
            <person name="Hayer J."/>
            <person name="Lunden H."/>
            <person name="Hesson J.C."/>
            <person name="Blomstrom A.-L."/>
        </authorList>
    </citation>
    <scope>NUCLEOTIDE SEQUENCE</scope>
    <source>
        <strain evidence="3">SW11</strain>
    </source>
</reference>
<dbReference type="SUPFAM" id="SSF88633">
    <property type="entry name" value="Positive stranded ssRNA viruses"/>
    <property type="match status" value="1"/>
</dbReference>
<dbReference type="InterPro" id="IPR024292">
    <property type="entry name" value="Nodavirus_capsid"/>
</dbReference>
<evidence type="ECO:0008006" key="4">
    <source>
        <dbReference type="Google" id="ProtNLM"/>
    </source>
</evidence>
<dbReference type="EMBL" id="MN513379">
    <property type="protein sequence ID" value="QGA87329.1"/>
    <property type="molecule type" value="Genomic_RNA"/>
</dbReference>
<sequence>MMAKTTKNQRPKRRLATPRRVRTLNLQRVRTTTVPAPVNIASNIRSRQPRSIAQQSATDRLFTTTLRSQAERGTVIYDQAITPSLLPRLRQQAGVFQKICWHSLTFEVQTQTPTTTGGGYVVAFAVDPLLEVGSGQVALNAITTMQGAQTSKTWQSVVFSAPVTRNPLFVATGADLRLYSPGRLIVVVDGPPNVDVPITIIAKWTVSLSSPARVQLAQSIPQPTLTASFLYTGQEHVRWENWNPTTNVITPDTEEPTATNMLEAFSGLMPLSMYQSTVYYKLPNPVPILTTVPLSPLAIAEFIGFVAEGAGLAARLYRKPHPDEVLYANDSLYLILSQGSLLFPISPREYSGNAAGAFLVTAQALSSAPGHSQVCKKLQMIQPNEQSNQSRETVSDLTLLSEELNKLYT</sequence>
<evidence type="ECO:0000313" key="3">
    <source>
        <dbReference type="EMBL" id="QGA87329.1"/>
    </source>
</evidence>
<evidence type="ECO:0000256" key="2">
    <source>
        <dbReference type="ARBA" id="ARBA00022844"/>
    </source>
</evidence>
<name>A0A5Q0V1P3_9TOMB</name>
<comment type="subcellular location">
    <subcellularLocation>
        <location evidence="1">Virion</location>
    </subcellularLocation>
</comment>
<accession>A0A5Q0V1P3</accession>
<keyword evidence="2" id="KW-0946">Virion</keyword>